<dbReference type="AlphaFoldDB" id="A0A2W4UED9"/>
<feature type="transmembrane region" description="Helical" evidence="6">
    <location>
        <begin position="51"/>
        <end position="79"/>
    </location>
</feature>
<keyword evidence="2 6" id="KW-1003">Cell membrane</keyword>
<dbReference type="InterPro" id="IPR015414">
    <property type="entry name" value="TMEM64"/>
</dbReference>
<evidence type="ECO:0000313" key="9">
    <source>
        <dbReference type="Proteomes" id="UP000249354"/>
    </source>
</evidence>
<feature type="domain" description="VTT" evidence="7">
    <location>
        <begin position="64"/>
        <end position="182"/>
    </location>
</feature>
<evidence type="ECO:0000259" key="7">
    <source>
        <dbReference type="Pfam" id="PF09335"/>
    </source>
</evidence>
<organism evidence="8 9">
    <name type="scientific">Leptolyngbya foveolarum</name>
    <dbReference type="NCBI Taxonomy" id="47253"/>
    <lineage>
        <taxon>Bacteria</taxon>
        <taxon>Bacillati</taxon>
        <taxon>Cyanobacteriota</taxon>
        <taxon>Cyanophyceae</taxon>
        <taxon>Leptolyngbyales</taxon>
        <taxon>Leptolyngbyaceae</taxon>
        <taxon>Leptolyngbya group</taxon>
        <taxon>Leptolyngbya</taxon>
    </lineage>
</organism>
<keyword evidence="4 6" id="KW-1133">Transmembrane helix</keyword>
<comment type="subcellular location">
    <subcellularLocation>
        <location evidence="1 6">Cell membrane</location>
        <topology evidence="1 6">Multi-pass membrane protein</topology>
    </subcellularLocation>
</comment>
<accession>A0A2W4UED9</accession>
<evidence type="ECO:0000313" key="8">
    <source>
        <dbReference type="EMBL" id="PZO19646.1"/>
    </source>
</evidence>
<reference evidence="9" key="1">
    <citation type="submission" date="2018-04" db="EMBL/GenBank/DDBJ databases">
        <authorList>
            <person name="Cornet L."/>
        </authorList>
    </citation>
    <scope>NUCLEOTIDE SEQUENCE [LARGE SCALE GENOMIC DNA]</scope>
</reference>
<name>A0A2W4UED9_9CYAN</name>
<gene>
    <name evidence="8" type="ORF">DCF25_08100</name>
</gene>
<dbReference type="PANTHER" id="PTHR12677">
    <property type="entry name" value="GOLGI APPARATUS MEMBRANE PROTEIN TVP38-RELATED"/>
    <property type="match status" value="1"/>
</dbReference>
<evidence type="ECO:0000256" key="3">
    <source>
        <dbReference type="ARBA" id="ARBA00022692"/>
    </source>
</evidence>
<proteinExistence type="inferred from homology"/>
<feature type="transmembrane region" description="Helical" evidence="6">
    <location>
        <begin position="164"/>
        <end position="190"/>
    </location>
</feature>
<dbReference type="EMBL" id="QBMC01000040">
    <property type="protein sequence ID" value="PZO19646.1"/>
    <property type="molecule type" value="Genomic_DNA"/>
</dbReference>
<comment type="caution">
    <text evidence="8">The sequence shown here is derived from an EMBL/GenBank/DDBJ whole genome shotgun (WGS) entry which is preliminary data.</text>
</comment>
<evidence type="ECO:0000256" key="1">
    <source>
        <dbReference type="ARBA" id="ARBA00004651"/>
    </source>
</evidence>
<feature type="transmembrane region" description="Helical" evidence="6">
    <location>
        <begin position="131"/>
        <end position="152"/>
    </location>
</feature>
<evidence type="ECO:0000256" key="6">
    <source>
        <dbReference type="RuleBase" id="RU366058"/>
    </source>
</evidence>
<dbReference type="Pfam" id="PF09335">
    <property type="entry name" value="VTT_dom"/>
    <property type="match status" value="1"/>
</dbReference>
<dbReference type="InterPro" id="IPR032816">
    <property type="entry name" value="VTT_dom"/>
</dbReference>
<dbReference type="GO" id="GO:0005886">
    <property type="term" value="C:plasma membrane"/>
    <property type="evidence" value="ECO:0007669"/>
    <property type="project" value="UniProtKB-SubCell"/>
</dbReference>
<comment type="similarity">
    <text evidence="6">Belongs to the TVP38/TMEM64 family.</text>
</comment>
<evidence type="ECO:0000256" key="4">
    <source>
        <dbReference type="ARBA" id="ARBA00022989"/>
    </source>
</evidence>
<evidence type="ECO:0000256" key="2">
    <source>
        <dbReference type="ARBA" id="ARBA00022475"/>
    </source>
</evidence>
<dbReference type="PANTHER" id="PTHR12677:SF59">
    <property type="entry name" value="GOLGI APPARATUS MEMBRANE PROTEIN TVP38-RELATED"/>
    <property type="match status" value="1"/>
</dbReference>
<reference evidence="8 9" key="2">
    <citation type="submission" date="2018-06" db="EMBL/GenBank/DDBJ databases">
        <title>Metagenomic assembly of (sub)arctic Cyanobacteria and their associated microbiome from non-axenic cultures.</title>
        <authorList>
            <person name="Baurain D."/>
        </authorList>
    </citation>
    <scope>NUCLEOTIDE SEQUENCE [LARGE SCALE GENOMIC DNA]</scope>
    <source>
        <strain evidence="8">ULC129bin1</strain>
    </source>
</reference>
<evidence type="ECO:0000256" key="5">
    <source>
        <dbReference type="ARBA" id="ARBA00023136"/>
    </source>
</evidence>
<keyword evidence="5 6" id="KW-0472">Membrane</keyword>
<keyword evidence="3 6" id="KW-0812">Transmembrane</keyword>
<dbReference type="Proteomes" id="UP000249354">
    <property type="component" value="Unassembled WGS sequence"/>
</dbReference>
<sequence length="225" mass="24487">MTLILLRKKRTWASVAAVSCLATLIIHLPIASVLSQANAWIAGQGEWAVPVFMAVYILAAIFGIPNIVLILAAGTLFGLTKGVMSASIADTLGIAACFVIGQTAGRRWLTKVIKADSRFHKLDRVFAKKGWTIVLLTRLSPVLPSNILNYGFSLTKIDFWQYLFFSWLGMLPVIFTYVYVGTFGASILTLSQSPQRLAFQALGLLATVGVMVYTTRLAASALKED</sequence>
<feature type="transmembrane region" description="Helical" evidence="6">
    <location>
        <begin position="197"/>
        <end position="219"/>
    </location>
</feature>
<comment type="caution">
    <text evidence="6">Lacks conserved residue(s) required for the propagation of feature annotation.</text>
</comment>
<protein>
    <recommendedName>
        <fullName evidence="6">TVP38/TMEM64 family membrane protein</fullName>
    </recommendedName>
</protein>